<dbReference type="Gene3D" id="3.40.50.1240">
    <property type="entry name" value="Phosphoglycerate mutase-like"/>
    <property type="match status" value="1"/>
</dbReference>
<dbReference type="InterPro" id="IPR029033">
    <property type="entry name" value="His_PPase_superfam"/>
</dbReference>
<sequence>MTKAPCPRAIFVRHGQTEWSKSGQYTSITDLELTPFGVEQMRRTGKALFSTDFIKPDQITYILTSPRKRALQTIELILESIPSDIRKNIQIVIDNDLREWEYGDYEGLLTSEIIAKRAAKGLDKERPWVIWRDGCENGETSEQVGLRLSRVIARIQNIHKHAINDNKPSDVLVFAHGHTLRYFAALWFKLGVEEAINDSTPKYIKSYENDEIEAVEIETYRYLNSNPNFILDAGGVGVLSYAHHNVEEPALSLAGAFVVPPEEQSADF</sequence>
<dbReference type="STRING" id="683960.A0A1E3PDN3"/>
<dbReference type="PANTHER" id="PTHR48100:SF15">
    <property type="entry name" value="SEDOHEPTULOSE 1,7-BISPHOSPHATASE"/>
    <property type="match status" value="1"/>
</dbReference>
<evidence type="ECO:0000256" key="1">
    <source>
        <dbReference type="PIRSR" id="PIRSR613078-1"/>
    </source>
</evidence>
<feature type="active site" description="Tele-phosphohistidine intermediate" evidence="1">
    <location>
        <position position="14"/>
    </location>
</feature>
<evidence type="ECO:0000256" key="2">
    <source>
        <dbReference type="PIRSR" id="PIRSR613078-2"/>
    </source>
</evidence>
<keyword evidence="4" id="KW-1185">Reference proteome</keyword>
<feature type="active site" description="Proton donor/acceptor" evidence="1">
    <location>
        <position position="99"/>
    </location>
</feature>
<dbReference type="Proteomes" id="UP000094112">
    <property type="component" value="Unassembled WGS sequence"/>
</dbReference>
<dbReference type="GO" id="GO:0050278">
    <property type="term" value="F:sedoheptulose-bisphosphatase activity"/>
    <property type="evidence" value="ECO:0007669"/>
    <property type="project" value="EnsemblFungi"/>
</dbReference>
<dbReference type="GO" id="GO:0046390">
    <property type="term" value="P:ribose phosphate biosynthetic process"/>
    <property type="evidence" value="ECO:0007669"/>
    <property type="project" value="EnsemblFungi"/>
</dbReference>
<feature type="binding site" evidence="2">
    <location>
        <position position="69"/>
    </location>
    <ligand>
        <name>substrate</name>
    </ligand>
</feature>
<dbReference type="CDD" id="cd07067">
    <property type="entry name" value="HP_PGM_like"/>
    <property type="match status" value="1"/>
</dbReference>
<dbReference type="SUPFAM" id="SSF53254">
    <property type="entry name" value="Phosphoglycerate mutase-like"/>
    <property type="match status" value="1"/>
</dbReference>
<feature type="binding site" evidence="2">
    <location>
        <begin position="99"/>
        <end position="102"/>
    </location>
    <ligand>
        <name>substrate</name>
    </ligand>
</feature>
<dbReference type="PANTHER" id="PTHR48100">
    <property type="entry name" value="BROAD-SPECIFICITY PHOSPHATASE YOR283W-RELATED"/>
    <property type="match status" value="1"/>
</dbReference>
<reference evidence="3 4" key="1">
    <citation type="journal article" date="2016" name="Proc. Natl. Acad. Sci. U.S.A.">
        <title>Comparative genomics of biotechnologically important yeasts.</title>
        <authorList>
            <person name="Riley R."/>
            <person name="Haridas S."/>
            <person name="Wolfe K.H."/>
            <person name="Lopes M.R."/>
            <person name="Hittinger C.T."/>
            <person name="Goeker M."/>
            <person name="Salamov A.A."/>
            <person name="Wisecaver J.H."/>
            <person name="Long T.M."/>
            <person name="Calvey C.H."/>
            <person name="Aerts A.L."/>
            <person name="Barry K.W."/>
            <person name="Choi C."/>
            <person name="Clum A."/>
            <person name="Coughlan A.Y."/>
            <person name="Deshpande S."/>
            <person name="Douglass A.P."/>
            <person name="Hanson S.J."/>
            <person name="Klenk H.-P."/>
            <person name="LaButti K.M."/>
            <person name="Lapidus A."/>
            <person name="Lindquist E.A."/>
            <person name="Lipzen A.M."/>
            <person name="Meier-Kolthoff J.P."/>
            <person name="Ohm R.A."/>
            <person name="Otillar R.P."/>
            <person name="Pangilinan J.L."/>
            <person name="Peng Y."/>
            <person name="Rokas A."/>
            <person name="Rosa C.A."/>
            <person name="Scheuner C."/>
            <person name="Sibirny A.A."/>
            <person name="Slot J.C."/>
            <person name="Stielow J.B."/>
            <person name="Sun H."/>
            <person name="Kurtzman C.P."/>
            <person name="Blackwell M."/>
            <person name="Grigoriev I.V."/>
            <person name="Jeffries T.W."/>
        </authorList>
    </citation>
    <scope>NUCLEOTIDE SEQUENCE [LARGE SCALE GENOMIC DNA]</scope>
    <source>
        <strain evidence="4">ATCC 58044 / CBS 1984 / NCYC 433 / NRRL Y-366-8</strain>
    </source>
</reference>
<dbReference type="InterPro" id="IPR013078">
    <property type="entry name" value="His_Pase_superF_clade-1"/>
</dbReference>
<dbReference type="AlphaFoldDB" id="A0A1E3PDN3"/>
<dbReference type="InterPro" id="IPR050275">
    <property type="entry name" value="PGM_Phosphatase"/>
</dbReference>
<dbReference type="RefSeq" id="XP_019042184.1">
    <property type="nucleotide sequence ID" value="XM_019184505.1"/>
</dbReference>
<dbReference type="SMART" id="SM00855">
    <property type="entry name" value="PGAM"/>
    <property type="match status" value="1"/>
</dbReference>
<accession>A0A1E3PDN3</accession>
<proteinExistence type="predicted"/>
<organism evidence="3 4">
    <name type="scientific">Wickerhamomyces anomalus (strain ATCC 58044 / CBS 1984 / NCYC 433 / NRRL Y-366-8)</name>
    <name type="common">Yeast</name>
    <name type="synonym">Hansenula anomala</name>
    <dbReference type="NCBI Taxonomy" id="683960"/>
    <lineage>
        <taxon>Eukaryota</taxon>
        <taxon>Fungi</taxon>
        <taxon>Dikarya</taxon>
        <taxon>Ascomycota</taxon>
        <taxon>Saccharomycotina</taxon>
        <taxon>Saccharomycetes</taxon>
        <taxon>Phaffomycetales</taxon>
        <taxon>Wickerhamomycetaceae</taxon>
        <taxon>Wickerhamomyces</taxon>
    </lineage>
</organism>
<dbReference type="Pfam" id="PF00300">
    <property type="entry name" value="His_Phos_1"/>
    <property type="match status" value="1"/>
</dbReference>
<gene>
    <name evidence="3" type="ORF">WICANDRAFT_77136</name>
</gene>
<dbReference type="GeneID" id="30201751"/>
<name>A0A1E3PDN3_WICAA</name>
<dbReference type="EMBL" id="KV454208">
    <property type="protein sequence ID" value="ODQ62977.1"/>
    <property type="molecule type" value="Genomic_DNA"/>
</dbReference>
<evidence type="ECO:0000313" key="3">
    <source>
        <dbReference type="EMBL" id="ODQ62977.1"/>
    </source>
</evidence>
<dbReference type="FunFam" id="3.40.50.1240:FF:000037">
    <property type="entry name" value="Sedoheptulose 1,7-bisphosphatase"/>
    <property type="match status" value="1"/>
</dbReference>
<dbReference type="OrthoDB" id="4818801at2759"/>
<protein>
    <submittedName>
        <fullName evidence="3">Uncharacterized protein</fullName>
    </submittedName>
</protein>
<evidence type="ECO:0000313" key="4">
    <source>
        <dbReference type="Proteomes" id="UP000094112"/>
    </source>
</evidence>